<dbReference type="STRING" id="463040.CAL15_10210"/>
<comment type="similarity">
    <text evidence="2">Belongs to the fatty acid desaturase type 2 family.</text>
</comment>
<dbReference type="EMBL" id="CP021111">
    <property type="protein sequence ID" value="ARP94727.1"/>
    <property type="molecule type" value="Genomic_DNA"/>
</dbReference>
<comment type="subcellular location">
    <subcellularLocation>
        <location evidence="1">Membrane</location>
        <topology evidence="1">Multi-pass membrane protein</topology>
    </subcellularLocation>
</comment>
<feature type="transmembrane region" description="Helical" evidence="10">
    <location>
        <begin position="101"/>
        <end position="121"/>
    </location>
</feature>
<evidence type="ECO:0000256" key="3">
    <source>
        <dbReference type="ARBA" id="ARBA00022692"/>
    </source>
</evidence>
<dbReference type="InterPro" id="IPR015876">
    <property type="entry name" value="Acyl-CoA_DS"/>
</dbReference>
<dbReference type="PANTHER" id="PTHR11351">
    <property type="entry name" value="ACYL-COA DESATURASE"/>
    <property type="match status" value="1"/>
</dbReference>
<keyword evidence="3 10" id="KW-0812">Transmembrane</keyword>
<evidence type="ECO:0000256" key="1">
    <source>
        <dbReference type="ARBA" id="ARBA00004141"/>
    </source>
</evidence>
<keyword evidence="4" id="KW-0276">Fatty acid metabolism</keyword>
<keyword evidence="8" id="KW-0443">Lipid metabolism</keyword>
<organism evidence="12 13">
    <name type="scientific">Bordetella genomosp. 13</name>
    <dbReference type="NCBI Taxonomy" id="463040"/>
    <lineage>
        <taxon>Bacteria</taxon>
        <taxon>Pseudomonadati</taxon>
        <taxon>Pseudomonadota</taxon>
        <taxon>Betaproteobacteria</taxon>
        <taxon>Burkholderiales</taxon>
        <taxon>Alcaligenaceae</taxon>
        <taxon>Bordetella</taxon>
    </lineage>
</organism>
<evidence type="ECO:0000256" key="10">
    <source>
        <dbReference type="SAM" id="Phobius"/>
    </source>
</evidence>
<keyword evidence="7" id="KW-0408">Iron</keyword>
<sequence length="332" mass="37678">MEFEQEYQSVYTRATLGQDSQRRVIDDPYLHRLQRRHFLLFDVLPMVGAVAAFALIPVIPPGWPELGAFFVMWVISGLGISSGYHRLFAHKSYKTGKTMRVLLAIAGSMAGQGGVLSWVAMHRRHHERGDQEGDMHSPNLHGPGFKGKLRGFIHAHFTWMIAHPYPNVVHYAPDLVRERYMVAVSRRYYHWVALGFILPAVAVALITQSWLGLLTGFLWGGMVRMFVLEHGIWSLNSFCHLMGKRVFATRDQSRNIGLLAPFIFGESWHHNHHAFPGSASFGLAWYRVDPGYWFIKVLGWLGLAWDIKVPAREQIALREAQAAMAPAAGIRR</sequence>
<keyword evidence="6" id="KW-0560">Oxidoreductase</keyword>
<dbReference type="GO" id="GO:0016717">
    <property type="term" value="F:oxidoreductase activity, acting on paired donors, with oxidation of a pair of donors resulting in the reduction of molecular oxygen to two molecules of water"/>
    <property type="evidence" value="ECO:0007669"/>
    <property type="project" value="InterPro"/>
</dbReference>
<protein>
    <submittedName>
        <fullName evidence="12">Acyl-CoA desaturase</fullName>
    </submittedName>
</protein>
<dbReference type="Proteomes" id="UP000194161">
    <property type="component" value="Chromosome"/>
</dbReference>
<dbReference type="GO" id="GO:0006631">
    <property type="term" value="P:fatty acid metabolic process"/>
    <property type="evidence" value="ECO:0007669"/>
    <property type="project" value="UniProtKB-KW"/>
</dbReference>
<evidence type="ECO:0000256" key="6">
    <source>
        <dbReference type="ARBA" id="ARBA00023002"/>
    </source>
</evidence>
<dbReference type="OrthoDB" id="19906at2"/>
<dbReference type="GO" id="GO:0016020">
    <property type="term" value="C:membrane"/>
    <property type="evidence" value="ECO:0007669"/>
    <property type="project" value="UniProtKB-SubCell"/>
</dbReference>
<dbReference type="AlphaFoldDB" id="A0A1W6ZBN2"/>
<dbReference type="PANTHER" id="PTHR11351:SF3">
    <property type="entry name" value="BLL4393 PROTEIN"/>
    <property type="match status" value="1"/>
</dbReference>
<accession>A0A1W6ZBN2</accession>
<keyword evidence="9 10" id="KW-0472">Membrane</keyword>
<evidence type="ECO:0000256" key="9">
    <source>
        <dbReference type="ARBA" id="ARBA00023136"/>
    </source>
</evidence>
<keyword evidence="5 10" id="KW-1133">Transmembrane helix</keyword>
<dbReference type="PRINTS" id="PR00075">
    <property type="entry name" value="FACDDSATRASE"/>
</dbReference>
<name>A0A1W6ZBN2_9BORD</name>
<feature type="transmembrane region" description="Helical" evidence="10">
    <location>
        <begin position="66"/>
        <end position="89"/>
    </location>
</feature>
<evidence type="ECO:0000256" key="5">
    <source>
        <dbReference type="ARBA" id="ARBA00022989"/>
    </source>
</evidence>
<evidence type="ECO:0000256" key="8">
    <source>
        <dbReference type="ARBA" id="ARBA00023098"/>
    </source>
</evidence>
<feature type="transmembrane region" description="Helical" evidence="10">
    <location>
        <begin position="188"/>
        <end position="219"/>
    </location>
</feature>
<evidence type="ECO:0000313" key="13">
    <source>
        <dbReference type="Proteomes" id="UP000194161"/>
    </source>
</evidence>
<proteinExistence type="inferred from homology"/>
<reference evidence="12 13" key="1">
    <citation type="submission" date="2017-05" db="EMBL/GenBank/DDBJ databases">
        <title>Complete and WGS of Bordetella genogroups.</title>
        <authorList>
            <person name="Spilker T."/>
            <person name="LiPuma J."/>
        </authorList>
    </citation>
    <scope>NUCLEOTIDE SEQUENCE [LARGE SCALE GENOMIC DNA]</scope>
    <source>
        <strain evidence="12 13">AU7206</strain>
    </source>
</reference>
<gene>
    <name evidence="12" type="ORF">CAL15_10210</name>
</gene>
<dbReference type="KEGG" id="bgm:CAL15_10210"/>
<evidence type="ECO:0000259" key="11">
    <source>
        <dbReference type="Pfam" id="PF00487"/>
    </source>
</evidence>
<dbReference type="Pfam" id="PF00487">
    <property type="entry name" value="FA_desaturase"/>
    <property type="match status" value="1"/>
</dbReference>
<evidence type="ECO:0000256" key="2">
    <source>
        <dbReference type="ARBA" id="ARBA00008749"/>
    </source>
</evidence>
<dbReference type="CDD" id="cd03505">
    <property type="entry name" value="Delta9-FADS-like"/>
    <property type="match status" value="1"/>
</dbReference>
<evidence type="ECO:0000256" key="7">
    <source>
        <dbReference type="ARBA" id="ARBA00023004"/>
    </source>
</evidence>
<feature type="domain" description="Fatty acid desaturase" evidence="11">
    <location>
        <begin position="68"/>
        <end position="289"/>
    </location>
</feature>
<evidence type="ECO:0000313" key="12">
    <source>
        <dbReference type="EMBL" id="ARP94727.1"/>
    </source>
</evidence>
<keyword evidence="13" id="KW-1185">Reference proteome</keyword>
<evidence type="ECO:0000256" key="4">
    <source>
        <dbReference type="ARBA" id="ARBA00022832"/>
    </source>
</evidence>
<dbReference type="InterPro" id="IPR005804">
    <property type="entry name" value="FA_desaturase_dom"/>
</dbReference>
<feature type="transmembrane region" description="Helical" evidence="10">
    <location>
        <begin position="38"/>
        <end position="60"/>
    </location>
</feature>